<evidence type="ECO:0000256" key="4">
    <source>
        <dbReference type="PROSITE-ProRule" id="PRU00335"/>
    </source>
</evidence>
<evidence type="ECO:0000313" key="6">
    <source>
        <dbReference type="EMBL" id="OPE56206.1"/>
    </source>
</evidence>
<dbReference type="AlphaFoldDB" id="A0A1Q4HHL9"/>
<evidence type="ECO:0000256" key="2">
    <source>
        <dbReference type="ARBA" id="ARBA00023125"/>
    </source>
</evidence>
<dbReference type="InterPro" id="IPR050109">
    <property type="entry name" value="HTH-type_TetR-like_transc_reg"/>
</dbReference>
<feature type="domain" description="HTH tetR-type" evidence="5">
    <location>
        <begin position="16"/>
        <end position="76"/>
    </location>
</feature>
<dbReference type="STRING" id="1801.BRW64_07175"/>
<dbReference type="Pfam" id="PF17754">
    <property type="entry name" value="TetR_C_14"/>
    <property type="match status" value="1"/>
</dbReference>
<evidence type="ECO:0000259" key="5">
    <source>
        <dbReference type="PROSITE" id="PS50977"/>
    </source>
</evidence>
<evidence type="ECO:0000313" key="8">
    <source>
        <dbReference type="Proteomes" id="UP000191039"/>
    </source>
</evidence>
<proteinExistence type="predicted"/>
<dbReference type="PANTHER" id="PTHR30055">
    <property type="entry name" value="HTH-TYPE TRANSCRIPTIONAL REGULATOR RUTR"/>
    <property type="match status" value="1"/>
</dbReference>
<dbReference type="OrthoDB" id="4143918at2"/>
<comment type="caution">
    <text evidence="7">The sequence shown here is derived from an EMBL/GenBank/DDBJ whole genome shotgun (WGS) entry which is preliminary data.</text>
</comment>
<reference evidence="7 9" key="2">
    <citation type="submission" date="2017-10" db="EMBL/GenBank/DDBJ databases">
        <title>The new phylogeny of genus Mycobacterium.</title>
        <authorList>
            <person name="Tortoli E."/>
            <person name="Trovato A."/>
            <person name="Cirillo D.M."/>
        </authorList>
    </citation>
    <scope>NUCLEOTIDE SEQUENCE [LARGE SCALE GENOMIC DNA]</scope>
    <source>
        <strain evidence="7 9">IP141170001</strain>
    </source>
</reference>
<organism evidence="7 9">
    <name type="scientific">Mycolicibacterium diernhoferi</name>
    <dbReference type="NCBI Taxonomy" id="1801"/>
    <lineage>
        <taxon>Bacteria</taxon>
        <taxon>Bacillati</taxon>
        <taxon>Actinomycetota</taxon>
        <taxon>Actinomycetes</taxon>
        <taxon>Mycobacteriales</taxon>
        <taxon>Mycobacteriaceae</taxon>
        <taxon>Mycolicibacterium</taxon>
    </lineage>
</organism>
<dbReference type="GO" id="GO:0000976">
    <property type="term" value="F:transcription cis-regulatory region binding"/>
    <property type="evidence" value="ECO:0007669"/>
    <property type="project" value="TreeGrafter"/>
</dbReference>
<dbReference type="GO" id="GO:0003700">
    <property type="term" value="F:DNA-binding transcription factor activity"/>
    <property type="evidence" value="ECO:0007669"/>
    <property type="project" value="TreeGrafter"/>
</dbReference>
<evidence type="ECO:0000313" key="9">
    <source>
        <dbReference type="Proteomes" id="UP000220340"/>
    </source>
</evidence>
<name>A0A1Q4HHL9_9MYCO</name>
<evidence type="ECO:0000313" key="7">
    <source>
        <dbReference type="EMBL" id="PEG52524.1"/>
    </source>
</evidence>
<dbReference type="PANTHER" id="PTHR30055:SF238">
    <property type="entry name" value="MYCOFACTOCIN BIOSYNTHESIS TRANSCRIPTIONAL REGULATOR MFTR-RELATED"/>
    <property type="match status" value="1"/>
</dbReference>
<keyword evidence="9" id="KW-1185">Reference proteome</keyword>
<dbReference type="EMBL" id="PDCR01000030">
    <property type="protein sequence ID" value="PEG52524.1"/>
    <property type="molecule type" value="Genomic_DNA"/>
</dbReference>
<keyword evidence="2 4" id="KW-0238">DNA-binding</keyword>
<feature type="DNA-binding region" description="H-T-H motif" evidence="4">
    <location>
        <begin position="39"/>
        <end position="58"/>
    </location>
</feature>
<evidence type="ECO:0000256" key="1">
    <source>
        <dbReference type="ARBA" id="ARBA00023015"/>
    </source>
</evidence>
<dbReference type="EMBL" id="MIJD01000005">
    <property type="protein sequence ID" value="OPE56206.1"/>
    <property type="molecule type" value="Genomic_DNA"/>
</dbReference>
<keyword evidence="1" id="KW-0805">Transcription regulation</keyword>
<dbReference type="Pfam" id="PF00440">
    <property type="entry name" value="TetR_N"/>
    <property type="match status" value="1"/>
</dbReference>
<accession>A0A1Q4HHL9</accession>
<dbReference type="InterPro" id="IPR001647">
    <property type="entry name" value="HTH_TetR"/>
</dbReference>
<dbReference type="Gene3D" id="1.10.10.60">
    <property type="entry name" value="Homeodomain-like"/>
    <property type="match status" value="1"/>
</dbReference>
<dbReference type="InterPro" id="IPR009057">
    <property type="entry name" value="Homeodomain-like_sf"/>
</dbReference>
<dbReference type="PROSITE" id="PS50977">
    <property type="entry name" value="HTH_TETR_2"/>
    <property type="match status" value="1"/>
</dbReference>
<evidence type="ECO:0000256" key="3">
    <source>
        <dbReference type="ARBA" id="ARBA00023163"/>
    </source>
</evidence>
<dbReference type="SUPFAM" id="SSF46689">
    <property type="entry name" value="Homeodomain-like"/>
    <property type="match status" value="1"/>
</dbReference>
<protein>
    <submittedName>
        <fullName evidence="7">TetR family transcriptional regulator</fullName>
    </submittedName>
</protein>
<dbReference type="InterPro" id="IPR041347">
    <property type="entry name" value="MftR_C"/>
</dbReference>
<dbReference type="Proteomes" id="UP000191039">
    <property type="component" value="Unassembled WGS sequence"/>
</dbReference>
<dbReference type="Proteomes" id="UP000220340">
    <property type="component" value="Unassembled WGS sequence"/>
</dbReference>
<reference evidence="6 8" key="1">
    <citation type="submission" date="2016-09" db="EMBL/GenBank/DDBJ databases">
        <title>genome sequences of unsequenced Mycobacteria.</title>
        <authorList>
            <person name="Greninger A.L."/>
            <person name="Jerome K.R."/>
            <person name="Mcnair B."/>
            <person name="Wallis C."/>
            <person name="Fang F."/>
        </authorList>
    </citation>
    <scope>NUCLEOTIDE SEQUENCE [LARGE SCALE GENOMIC DNA]</scope>
    <source>
        <strain evidence="6 8">BM1</strain>
    </source>
</reference>
<gene>
    <name evidence="6" type="ORF">BV510_01060</name>
    <name evidence="7" type="ORF">CRI78_21035</name>
</gene>
<keyword evidence="3" id="KW-0804">Transcription</keyword>
<dbReference type="RefSeq" id="WP_073855509.1">
    <property type="nucleotide sequence ID" value="NZ_BAAATC010000015.1"/>
</dbReference>
<dbReference type="PRINTS" id="PR00455">
    <property type="entry name" value="HTHTETR"/>
</dbReference>
<sequence>MSAPDSATSLRERKKIQTRTAIRRAAFELFTQQGYADTTIDQIAAAADVSPRTFYRYFGVKEAVLLSDRHIGPIVDAFAKAPADLPIIAAYRHAVAEVFGGLTPAERDETIAGERLMYEVPEARGLVYTEYVRLIGLIADALVHRPDAPSDPLERRVIAGAIVGVLISASHETPLPEESLAASLTILEGKLSVP</sequence>
<dbReference type="Gene3D" id="1.10.357.10">
    <property type="entry name" value="Tetracycline Repressor, domain 2"/>
    <property type="match status" value="1"/>
</dbReference>